<organism evidence="2 3">
    <name type="scientific">Actinocrispum wychmicini</name>
    <dbReference type="NCBI Taxonomy" id="1213861"/>
    <lineage>
        <taxon>Bacteria</taxon>
        <taxon>Bacillati</taxon>
        <taxon>Actinomycetota</taxon>
        <taxon>Actinomycetes</taxon>
        <taxon>Pseudonocardiales</taxon>
        <taxon>Pseudonocardiaceae</taxon>
        <taxon>Actinocrispum</taxon>
    </lineage>
</organism>
<comment type="caution">
    <text evidence="2">The sequence shown here is derived from an EMBL/GenBank/DDBJ whole genome shotgun (WGS) entry which is preliminary data.</text>
</comment>
<feature type="region of interest" description="Disordered" evidence="1">
    <location>
        <begin position="1"/>
        <end position="57"/>
    </location>
</feature>
<reference evidence="2 3" key="1">
    <citation type="submission" date="2019-03" db="EMBL/GenBank/DDBJ databases">
        <title>Genomic Encyclopedia of Type Strains, Phase IV (KMG-IV): sequencing the most valuable type-strain genomes for metagenomic binning, comparative biology and taxonomic classification.</title>
        <authorList>
            <person name="Goeker M."/>
        </authorList>
    </citation>
    <scope>NUCLEOTIDE SEQUENCE [LARGE SCALE GENOMIC DNA]</scope>
    <source>
        <strain evidence="2 3">DSM 45934</strain>
    </source>
</reference>
<feature type="compositionally biased region" description="Basic residues" evidence="1">
    <location>
        <begin position="45"/>
        <end position="57"/>
    </location>
</feature>
<feature type="compositionally biased region" description="Basic and acidic residues" evidence="1">
    <location>
        <begin position="1"/>
        <end position="12"/>
    </location>
</feature>
<feature type="compositionally biased region" description="Polar residues" evidence="1">
    <location>
        <begin position="27"/>
        <end position="36"/>
    </location>
</feature>
<gene>
    <name evidence="2" type="ORF">EV192_104378</name>
</gene>
<evidence type="ECO:0000313" key="3">
    <source>
        <dbReference type="Proteomes" id="UP000295680"/>
    </source>
</evidence>
<name>A0A4R2JQR2_9PSEU</name>
<dbReference type="Proteomes" id="UP000295680">
    <property type="component" value="Unassembled WGS sequence"/>
</dbReference>
<protein>
    <submittedName>
        <fullName evidence="2">Uncharacterized protein</fullName>
    </submittedName>
</protein>
<evidence type="ECO:0000256" key="1">
    <source>
        <dbReference type="SAM" id="MobiDB-lite"/>
    </source>
</evidence>
<keyword evidence="3" id="KW-1185">Reference proteome</keyword>
<dbReference type="EMBL" id="SLWS01000004">
    <property type="protein sequence ID" value="TCO59536.1"/>
    <property type="molecule type" value="Genomic_DNA"/>
</dbReference>
<sequence length="237" mass="25724">MPDTTRAADRRPPGSSRNRSAIPVSMAPTSFDTSPSVRFHSAPRSAHRHDPHLTHSRRTFSATLTTRLLTDAACGGSQSLPARRLRRAHFHLSHSRHQPTDQTYPASDCRSGQTKAVAGVSISASAHRRRFSTAARQFVAFDCAHPVGPQDEPPSQRLAPLIRDIAGSPDADRLALPRQIARRCVVNRLLRARRHARDIGNSGKAIGCIICFLLNIVVRGSGVTACVRTTTTGGEHA</sequence>
<proteinExistence type="predicted"/>
<accession>A0A4R2JQR2</accession>
<evidence type="ECO:0000313" key="2">
    <source>
        <dbReference type="EMBL" id="TCO59536.1"/>
    </source>
</evidence>
<dbReference type="AlphaFoldDB" id="A0A4R2JQR2"/>